<organism evidence="2 3">
    <name type="scientific">Microbacterium paraoxydans</name>
    <dbReference type="NCBI Taxonomy" id="199592"/>
    <lineage>
        <taxon>Bacteria</taxon>
        <taxon>Bacillati</taxon>
        <taxon>Actinomycetota</taxon>
        <taxon>Actinomycetes</taxon>
        <taxon>Micrococcales</taxon>
        <taxon>Microbacteriaceae</taxon>
        <taxon>Microbacterium</taxon>
    </lineage>
</organism>
<evidence type="ECO:0000313" key="2">
    <source>
        <dbReference type="EMBL" id="MBS0024611.1"/>
    </source>
</evidence>
<protein>
    <submittedName>
        <fullName evidence="2">GyrI-like domain-containing protein</fullName>
    </submittedName>
</protein>
<accession>A0ABS5INT9</accession>
<dbReference type="EMBL" id="JAGTUK010000003">
    <property type="protein sequence ID" value="MBS0024611.1"/>
    <property type="molecule type" value="Genomic_DNA"/>
</dbReference>
<dbReference type="SUPFAM" id="SSF55136">
    <property type="entry name" value="Probable bacterial effector-binding domain"/>
    <property type="match status" value="1"/>
</dbReference>
<sequence length="165" mass="17209">MDAFPDNPFGPATRLELDAIPLAVIRHEGIRLSDLRDAFDTGYRAIGATFADGTLTPTGPAIAIYYGDPMGVFDLELGFPVQAPPSAAIPVGTGGSVVASALPSGSAVATTLHGSYDGLGDAWAALAERAATEGLHPRSIWIEVYVSDPDTEEDQLRTDLIMPVG</sequence>
<dbReference type="Pfam" id="PF06445">
    <property type="entry name" value="GyrI-like"/>
    <property type="match status" value="1"/>
</dbReference>
<comment type="caution">
    <text evidence="2">The sequence shown here is derived from an EMBL/GenBank/DDBJ whole genome shotgun (WGS) entry which is preliminary data.</text>
</comment>
<dbReference type="InterPro" id="IPR029442">
    <property type="entry name" value="GyrI-like"/>
</dbReference>
<reference evidence="2 3" key="1">
    <citation type="submission" date="2021-04" db="EMBL/GenBank/DDBJ databases">
        <title>Whole genome analysis of root endophytic bacterium Microbacterium paraoxydans ku-mp colonizing RP-bio226 rice variety.</title>
        <authorList>
            <person name="Ulaganathan K."/>
            <person name="Latha B."/>
        </authorList>
    </citation>
    <scope>NUCLEOTIDE SEQUENCE [LARGE SCALE GENOMIC DNA]</scope>
    <source>
        <strain evidence="3">ku-mp</strain>
    </source>
</reference>
<keyword evidence="3" id="KW-1185">Reference proteome</keyword>
<dbReference type="SMART" id="SM00871">
    <property type="entry name" value="AraC_E_bind"/>
    <property type="match status" value="1"/>
</dbReference>
<name>A0ABS5INT9_9MICO</name>
<gene>
    <name evidence="2" type="ORF">KE274_10870</name>
</gene>
<dbReference type="InterPro" id="IPR011256">
    <property type="entry name" value="Reg_factor_effector_dom_sf"/>
</dbReference>
<dbReference type="Proteomes" id="UP000678243">
    <property type="component" value="Unassembled WGS sequence"/>
</dbReference>
<dbReference type="InterPro" id="IPR010499">
    <property type="entry name" value="AraC_E-bd"/>
</dbReference>
<feature type="domain" description="AraC effector-binding" evidence="1">
    <location>
        <begin position="10"/>
        <end position="165"/>
    </location>
</feature>
<dbReference type="Gene3D" id="3.20.80.10">
    <property type="entry name" value="Regulatory factor, effector binding domain"/>
    <property type="match status" value="1"/>
</dbReference>
<dbReference type="RefSeq" id="WP_211543656.1">
    <property type="nucleotide sequence ID" value="NZ_JAGTUK010000003.1"/>
</dbReference>
<evidence type="ECO:0000259" key="1">
    <source>
        <dbReference type="SMART" id="SM00871"/>
    </source>
</evidence>
<proteinExistence type="predicted"/>
<evidence type="ECO:0000313" key="3">
    <source>
        <dbReference type="Proteomes" id="UP000678243"/>
    </source>
</evidence>